<keyword evidence="8" id="KW-1185">Reference proteome</keyword>
<dbReference type="Pfam" id="PF13864">
    <property type="entry name" value="Enkurin"/>
    <property type="match status" value="1"/>
</dbReference>
<dbReference type="RefSeq" id="XP_012670694.2">
    <property type="nucleotide sequence ID" value="XM_012815240.3"/>
</dbReference>
<evidence type="ECO:0000313" key="9">
    <source>
        <dbReference type="RefSeq" id="XP_012670694.2"/>
    </source>
</evidence>
<dbReference type="InterPro" id="IPR052102">
    <property type="entry name" value="Enkurin_domain-protein"/>
</dbReference>
<keyword evidence="3" id="KW-0963">Cytoplasm</keyword>
<accession>A0A6P3VFD3</accession>
<keyword evidence="5" id="KW-0966">Cell projection</keyword>
<dbReference type="InterPro" id="IPR027012">
    <property type="entry name" value="Enkurin_dom"/>
</dbReference>
<evidence type="ECO:0000259" key="7">
    <source>
        <dbReference type="PROSITE" id="PS51665"/>
    </source>
</evidence>
<evidence type="ECO:0000256" key="6">
    <source>
        <dbReference type="SAM" id="MobiDB-lite"/>
    </source>
</evidence>
<evidence type="ECO:0000256" key="1">
    <source>
        <dbReference type="ARBA" id="ARBA00004138"/>
    </source>
</evidence>
<dbReference type="PANTHER" id="PTHR21490:SF0">
    <property type="entry name" value="ENKURIN"/>
    <property type="match status" value="1"/>
</dbReference>
<dbReference type="GO" id="GO:0001669">
    <property type="term" value="C:acrosomal vesicle"/>
    <property type="evidence" value="ECO:0007669"/>
    <property type="project" value="TreeGrafter"/>
</dbReference>
<organism evidence="8 9">
    <name type="scientific">Clupea harengus</name>
    <name type="common">Atlantic herring</name>
    <dbReference type="NCBI Taxonomy" id="7950"/>
    <lineage>
        <taxon>Eukaryota</taxon>
        <taxon>Metazoa</taxon>
        <taxon>Chordata</taxon>
        <taxon>Craniata</taxon>
        <taxon>Vertebrata</taxon>
        <taxon>Euteleostomi</taxon>
        <taxon>Actinopterygii</taxon>
        <taxon>Neopterygii</taxon>
        <taxon>Teleostei</taxon>
        <taxon>Clupei</taxon>
        <taxon>Clupeiformes</taxon>
        <taxon>Clupeoidei</taxon>
        <taxon>Clupeidae</taxon>
        <taxon>Clupea</taxon>
    </lineage>
</organism>
<evidence type="ECO:0000256" key="4">
    <source>
        <dbReference type="ARBA" id="ARBA00023212"/>
    </source>
</evidence>
<dbReference type="GO" id="GO:0005516">
    <property type="term" value="F:calmodulin binding"/>
    <property type="evidence" value="ECO:0007669"/>
    <property type="project" value="TreeGrafter"/>
</dbReference>
<comment type="subcellular location">
    <subcellularLocation>
        <location evidence="1">Cell projection</location>
        <location evidence="1">Cilium</location>
    </subcellularLocation>
    <subcellularLocation>
        <location evidence="2">Cytoplasm</location>
        <location evidence="2">Cytoskeleton</location>
    </subcellularLocation>
</comment>
<evidence type="ECO:0000313" key="8">
    <source>
        <dbReference type="Proteomes" id="UP000515152"/>
    </source>
</evidence>
<proteinExistence type="predicted"/>
<dbReference type="OrthoDB" id="2123594at2759"/>
<keyword evidence="4" id="KW-0206">Cytoskeleton</keyword>
<dbReference type="GeneID" id="105889403"/>
<evidence type="ECO:0000256" key="2">
    <source>
        <dbReference type="ARBA" id="ARBA00004245"/>
    </source>
</evidence>
<evidence type="ECO:0000256" key="3">
    <source>
        <dbReference type="ARBA" id="ARBA00022490"/>
    </source>
</evidence>
<feature type="domain" description="Enkurin" evidence="7">
    <location>
        <begin position="165"/>
        <end position="257"/>
    </location>
</feature>
<sequence>MAGTMYPPESIYNLIPREEVTFEKPPRYMSKFREQVKLEKQANKASNKTMGPATVEVPLPEKYLLKRSKGAKSTEKKPVFDFVDEFKPRKPRVPPKSDKPLMGIHTRKDFVKTNAIENIMAVPKKPQPIYVDTKKGDKHPMENSGLVPKYLKKKDYGETPEYLTQRREEVKRAQEEYDNYVQECMKQGAMKQLSDDERKDILEGLKNNWDELHHQYQGLSVVTDTTPKKHRKERIELEMKQLERDIDLIERYKSIFISNN</sequence>
<dbReference type="CTD" id="219670"/>
<evidence type="ECO:0000256" key="5">
    <source>
        <dbReference type="ARBA" id="ARBA00023273"/>
    </source>
</evidence>
<protein>
    <submittedName>
        <fullName evidence="9">Enkurin</fullName>
    </submittedName>
</protein>
<feature type="region of interest" description="Disordered" evidence="6">
    <location>
        <begin position="87"/>
        <end position="106"/>
    </location>
</feature>
<name>A0A6P3VFD3_CLUHA</name>
<reference evidence="9" key="1">
    <citation type="submission" date="2025-08" db="UniProtKB">
        <authorList>
            <consortium name="RefSeq"/>
        </authorList>
    </citation>
    <scope>IDENTIFICATION</scope>
</reference>
<dbReference type="KEGG" id="char:105889403"/>
<gene>
    <name evidence="9" type="primary">enkur</name>
</gene>
<dbReference type="Proteomes" id="UP000515152">
    <property type="component" value="Chromosome 17"/>
</dbReference>
<dbReference type="GO" id="GO:0005879">
    <property type="term" value="C:axonemal microtubule"/>
    <property type="evidence" value="ECO:0007669"/>
    <property type="project" value="TreeGrafter"/>
</dbReference>
<dbReference type="PROSITE" id="PS51665">
    <property type="entry name" value="ENKURIN"/>
    <property type="match status" value="1"/>
</dbReference>
<dbReference type="PANTHER" id="PTHR21490">
    <property type="entry name" value="ENKURIN-RELATED"/>
    <property type="match status" value="1"/>
</dbReference>
<dbReference type="AlphaFoldDB" id="A0A6P3VFD3"/>